<sequence>MTYSSRGTTRSISNYEAGLCKPTPSSRTLRLTTATALVAPSGYGCLDSGSVSSGQMALRATPTRKPKPIKVHAAPPWAASGSAASPYLGTRSHHPNVCERLLIGAATTFPIPACCPYYVPAQHNGAILRMFDISAQWGNPVLCGTPSTHRRTVRLFAYPRPPMPCTSTPIGG</sequence>
<dbReference type="GeneID" id="19135582"/>
<dbReference type="AlphaFoldDB" id="M2SMV0"/>
<proteinExistence type="predicted"/>
<dbReference type="KEGG" id="bsc:COCSADRAFT_26956"/>
<dbReference type="HOGENOM" id="CLU_1555115_0_0_1"/>
<evidence type="ECO:0000313" key="2">
    <source>
        <dbReference type="Proteomes" id="UP000016934"/>
    </source>
</evidence>
<reference evidence="1 2" key="1">
    <citation type="journal article" date="2012" name="PLoS Pathog.">
        <title>Diverse lifestyles and strategies of plant pathogenesis encoded in the genomes of eighteen Dothideomycetes fungi.</title>
        <authorList>
            <person name="Ohm R.A."/>
            <person name="Feau N."/>
            <person name="Henrissat B."/>
            <person name="Schoch C.L."/>
            <person name="Horwitz B.A."/>
            <person name="Barry K.W."/>
            <person name="Condon B.J."/>
            <person name="Copeland A.C."/>
            <person name="Dhillon B."/>
            <person name="Glaser F."/>
            <person name="Hesse C.N."/>
            <person name="Kosti I."/>
            <person name="LaButti K."/>
            <person name="Lindquist E.A."/>
            <person name="Lucas S."/>
            <person name="Salamov A.A."/>
            <person name="Bradshaw R.E."/>
            <person name="Ciuffetti L."/>
            <person name="Hamelin R.C."/>
            <person name="Kema G.H.J."/>
            <person name="Lawrence C."/>
            <person name="Scott J.A."/>
            <person name="Spatafora J.W."/>
            <person name="Turgeon B.G."/>
            <person name="de Wit P.J.G.M."/>
            <person name="Zhong S."/>
            <person name="Goodwin S.B."/>
            <person name="Grigoriev I.V."/>
        </authorList>
    </citation>
    <scope>NUCLEOTIDE SEQUENCE [LARGE SCALE GENOMIC DNA]</scope>
    <source>
        <strain evidence="2">ND90Pr / ATCC 201652</strain>
    </source>
</reference>
<dbReference type="RefSeq" id="XP_007700336.1">
    <property type="nucleotide sequence ID" value="XM_007702146.1"/>
</dbReference>
<gene>
    <name evidence="1" type="ORF">COCSADRAFT_26956</name>
</gene>
<dbReference type="OrthoDB" id="10414568at2759"/>
<name>M2SMV0_COCSN</name>
<dbReference type="EMBL" id="KB445644">
    <property type="protein sequence ID" value="EMD63615.1"/>
    <property type="molecule type" value="Genomic_DNA"/>
</dbReference>
<dbReference type="Proteomes" id="UP000016934">
    <property type="component" value="Unassembled WGS sequence"/>
</dbReference>
<accession>M2SMV0</accession>
<evidence type="ECO:0000313" key="1">
    <source>
        <dbReference type="EMBL" id="EMD63615.1"/>
    </source>
</evidence>
<organism evidence="1 2">
    <name type="scientific">Cochliobolus sativus (strain ND90Pr / ATCC 201652)</name>
    <name type="common">Common root rot and spot blotch fungus</name>
    <name type="synonym">Bipolaris sorokiniana</name>
    <dbReference type="NCBI Taxonomy" id="665912"/>
    <lineage>
        <taxon>Eukaryota</taxon>
        <taxon>Fungi</taxon>
        <taxon>Dikarya</taxon>
        <taxon>Ascomycota</taxon>
        <taxon>Pezizomycotina</taxon>
        <taxon>Dothideomycetes</taxon>
        <taxon>Pleosporomycetidae</taxon>
        <taxon>Pleosporales</taxon>
        <taxon>Pleosporineae</taxon>
        <taxon>Pleosporaceae</taxon>
        <taxon>Bipolaris</taxon>
    </lineage>
</organism>
<protein>
    <submittedName>
        <fullName evidence="1">Uncharacterized protein</fullName>
    </submittedName>
</protein>
<keyword evidence="2" id="KW-1185">Reference proteome</keyword>
<reference evidence="2" key="2">
    <citation type="journal article" date="2013" name="PLoS Genet.">
        <title>Comparative genome structure, secondary metabolite, and effector coding capacity across Cochliobolus pathogens.</title>
        <authorList>
            <person name="Condon B.J."/>
            <person name="Leng Y."/>
            <person name="Wu D."/>
            <person name="Bushley K.E."/>
            <person name="Ohm R.A."/>
            <person name="Otillar R."/>
            <person name="Martin J."/>
            <person name="Schackwitz W."/>
            <person name="Grimwood J."/>
            <person name="MohdZainudin N."/>
            <person name="Xue C."/>
            <person name="Wang R."/>
            <person name="Manning V.A."/>
            <person name="Dhillon B."/>
            <person name="Tu Z.J."/>
            <person name="Steffenson B.J."/>
            <person name="Salamov A."/>
            <person name="Sun H."/>
            <person name="Lowry S."/>
            <person name="LaButti K."/>
            <person name="Han J."/>
            <person name="Copeland A."/>
            <person name="Lindquist E."/>
            <person name="Barry K."/>
            <person name="Schmutz J."/>
            <person name="Baker S.E."/>
            <person name="Ciuffetti L.M."/>
            <person name="Grigoriev I.V."/>
            <person name="Zhong S."/>
            <person name="Turgeon B.G."/>
        </authorList>
    </citation>
    <scope>NUCLEOTIDE SEQUENCE [LARGE SCALE GENOMIC DNA]</scope>
    <source>
        <strain evidence="2">ND90Pr / ATCC 201652</strain>
    </source>
</reference>